<feature type="region of interest" description="Disordered" evidence="1">
    <location>
        <begin position="1"/>
        <end position="24"/>
    </location>
</feature>
<evidence type="ECO:0000256" key="1">
    <source>
        <dbReference type="SAM" id="MobiDB-lite"/>
    </source>
</evidence>
<dbReference type="RefSeq" id="XP_049308699.1">
    <property type="nucleotide sequence ID" value="XM_049452742.1"/>
</dbReference>
<name>A0ABM3JHK2_BACDO</name>
<dbReference type="InterPro" id="IPR004119">
    <property type="entry name" value="EcKL"/>
</dbReference>
<dbReference type="GeneID" id="105223374"/>
<dbReference type="SMART" id="SM00587">
    <property type="entry name" value="CHK"/>
    <property type="match status" value="2"/>
</dbReference>
<accession>A0ABM3JHK2</accession>
<organism evidence="3 4">
    <name type="scientific">Bactrocera dorsalis</name>
    <name type="common">Oriental fruit fly</name>
    <name type="synonym">Dacus dorsalis</name>
    <dbReference type="NCBI Taxonomy" id="27457"/>
    <lineage>
        <taxon>Eukaryota</taxon>
        <taxon>Metazoa</taxon>
        <taxon>Ecdysozoa</taxon>
        <taxon>Arthropoda</taxon>
        <taxon>Hexapoda</taxon>
        <taxon>Insecta</taxon>
        <taxon>Pterygota</taxon>
        <taxon>Neoptera</taxon>
        <taxon>Endopterygota</taxon>
        <taxon>Diptera</taxon>
        <taxon>Brachycera</taxon>
        <taxon>Muscomorpha</taxon>
        <taxon>Tephritoidea</taxon>
        <taxon>Tephritidae</taxon>
        <taxon>Bactrocera</taxon>
        <taxon>Bactrocera</taxon>
    </lineage>
</organism>
<dbReference type="Pfam" id="PF02958">
    <property type="entry name" value="EcKL"/>
    <property type="match status" value="2"/>
</dbReference>
<feature type="compositionally biased region" description="Polar residues" evidence="1">
    <location>
        <begin position="1"/>
        <end position="11"/>
    </location>
</feature>
<dbReference type="PANTHER" id="PTHR11012:SF6">
    <property type="entry name" value="CHK DOMAIN OV1-RELATED"/>
    <property type="match status" value="1"/>
</dbReference>
<protein>
    <submittedName>
        <fullName evidence="4">Uncharacterized protein LOC105223374</fullName>
    </submittedName>
</protein>
<reference evidence="4" key="1">
    <citation type="submission" date="2025-08" db="UniProtKB">
        <authorList>
            <consortium name="RefSeq"/>
        </authorList>
    </citation>
    <scope>IDENTIFICATION</scope>
    <source>
        <tissue evidence="4">Adult</tissue>
    </source>
</reference>
<proteinExistence type="predicted"/>
<sequence length="868" mass="99677">MSTADANVNNKSEPDTVKCATQTTASDDSKIPDWLKADLFVKLLEQNVPDFKQIKSFSIEPTQEAGDNYSTIMTSVKLVVELKTGNTQQVSYMLKLPIEWVQNSLKGTNVFDVEAMMYRTVIPELEKLYSDAGVEVKFGANYYELETPSKYGVILMEDLRLLRCRNAKRLEGLDKEHTERALKKLAQWHAGTATRVALKGEYHKVVSTGIFTEEFIVMMKDMNEQSTKLFNECVSAFNGYEVYKDAMEQCQKRLAADFGSMLHSDPNGFNVLNHGDFWVNNIMFQYDADGKIKETYFVDFQCCRYGTPAHDLYNLLISSTSLKVKLKHFDYFVKYYHDHLVENLKLLKYPKKLPTLKDIHIELYKNGVFGLFATHGHLAIVLLEPSPDATLENLMGTTPEGVEFKKRMFQSKRYREHAEVILPWLYYRGAFEYIANMSTADANVNNKSEPDTGKCATQTTASDDSKIPDWLKANLFVKLLEQNVPDFKQIKSFSIEPTQEAGDNYSTIMTSVKLVVELKTGNTQQVSYMLKLPIEWVQNLLKGTNVFDVETMMYRTVIPELEKLYSDAGVEVKFGANYYELETPSKYGVILMEDLRLLGCRNAKRLEGLDKEHTERALKKLAQWHAGTATRVALKGEYHKVVSTGIFTEEFIVMMKDLNEQSTKLFNECVSAFNGYEVYKDAMEQCQKRVAAEFGSMLHSDPNEFNVLNHGDFWVNNIMFQYDADGKIKETYFVDFQCCRYGTPVHDLYNLLISSTSLEVKLKHFDYFVKYYHDHLVENLKLLKYPKKLPTLKDIHIALYKNGVFGLFAAHGHMAIVLLEPSPDATLENLMGTTPEGVEFKKRMFLSKRYREHAEVVLPWLYYRGAFE</sequence>
<feature type="domain" description="CHK kinase-like" evidence="2">
    <location>
        <begin position="154"/>
        <end position="346"/>
    </location>
</feature>
<dbReference type="SUPFAM" id="SSF56112">
    <property type="entry name" value="Protein kinase-like (PK-like)"/>
    <property type="match status" value="2"/>
</dbReference>
<evidence type="ECO:0000259" key="2">
    <source>
        <dbReference type="SMART" id="SM00587"/>
    </source>
</evidence>
<dbReference type="InterPro" id="IPR015897">
    <property type="entry name" value="CHK_kinase-like"/>
</dbReference>
<dbReference type="Proteomes" id="UP001652620">
    <property type="component" value="Chromosome 3"/>
</dbReference>
<dbReference type="InterPro" id="IPR011009">
    <property type="entry name" value="Kinase-like_dom_sf"/>
</dbReference>
<dbReference type="PANTHER" id="PTHR11012">
    <property type="entry name" value="PROTEIN KINASE-LIKE DOMAIN-CONTAINING"/>
    <property type="match status" value="1"/>
</dbReference>
<keyword evidence="3" id="KW-1185">Reference proteome</keyword>
<dbReference type="Gene3D" id="3.90.1200.10">
    <property type="match status" value="2"/>
</dbReference>
<evidence type="ECO:0000313" key="3">
    <source>
        <dbReference type="Proteomes" id="UP001652620"/>
    </source>
</evidence>
<evidence type="ECO:0000313" key="4">
    <source>
        <dbReference type="RefSeq" id="XP_049308699.1"/>
    </source>
</evidence>
<feature type="domain" description="CHK kinase-like" evidence="2">
    <location>
        <begin position="590"/>
        <end position="782"/>
    </location>
</feature>
<gene>
    <name evidence="4" type="primary">LOC105223374</name>
</gene>